<reference evidence="1 2" key="1">
    <citation type="journal article" date="2010" name="Proc. Natl. Acad. Sci. U.S.A.">
        <title>Genome analysis of Bifidobacterium bifidum PRL2010 reveals metabolic pathways for host-derived glycan foraging.</title>
        <authorList>
            <person name="Turroni F."/>
            <person name="Bottacini F."/>
            <person name="Foroni E."/>
            <person name="Mulder I."/>
            <person name="Kim J.H."/>
            <person name="Zomer A."/>
            <person name="Sanchez B."/>
            <person name="Bidossi A."/>
            <person name="Ferrarini A."/>
            <person name="Giubellini V."/>
            <person name="Delledonne M."/>
            <person name="Henrissat B."/>
            <person name="Coutinho P."/>
            <person name="Oggioni M."/>
            <person name="Fitzgerald G.F."/>
            <person name="Mills D."/>
            <person name="Margolles A."/>
            <person name="Kelly D."/>
            <person name="van Sinderen D."/>
            <person name="Ventura M."/>
        </authorList>
    </citation>
    <scope>NUCLEOTIDE SEQUENCE [LARGE SCALE GENOMIC DNA]</scope>
    <source>
        <strain evidence="1 2">PRL2010</strain>
    </source>
</reference>
<dbReference type="InterPro" id="IPR000150">
    <property type="entry name" value="Cof"/>
</dbReference>
<dbReference type="Pfam" id="PF08282">
    <property type="entry name" value="Hydrolase_3"/>
    <property type="match status" value="1"/>
</dbReference>
<evidence type="ECO:0000313" key="2">
    <source>
        <dbReference type="Proteomes" id="UP000002312"/>
    </source>
</evidence>
<dbReference type="HOGENOM" id="CLU_044146_5_1_11"/>
<evidence type="ECO:0000313" key="1">
    <source>
        <dbReference type="EMBL" id="ADP36431.1"/>
    </source>
</evidence>
<dbReference type="InterPro" id="IPR023214">
    <property type="entry name" value="HAD_sf"/>
</dbReference>
<proteinExistence type="predicted"/>
<name>A0A0H3EBG0_BIFBP</name>
<dbReference type="EMBL" id="CP001840">
    <property type="protein sequence ID" value="ADP36431.1"/>
    <property type="molecule type" value="Genomic_DNA"/>
</dbReference>
<dbReference type="SUPFAM" id="SSF56784">
    <property type="entry name" value="HAD-like"/>
    <property type="match status" value="1"/>
</dbReference>
<dbReference type="GO" id="GO:0005829">
    <property type="term" value="C:cytosol"/>
    <property type="evidence" value="ECO:0007669"/>
    <property type="project" value="TreeGrafter"/>
</dbReference>
<dbReference type="NCBIfam" id="TIGR00099">
    <property type="entry name" value="Cof-subfamily"/>
    <property type="match status" value="1"/>
</dbReference>
<keyword evidence="1" id="KW-0378">Hydrolase</keyword>
<dbReference type="CDD" id="cd07518">
    <property type="entry name" value="HAD_YbiV-Like"/>
    <property type="match status" value="1"/>
</dbReference>
<dbReference type="PANTHER" id="PTHR10000:SF53">
    <property type="entry name" value="5-AMINO-6-(5-PHOSPHO-D-RIBITYLAMINO)URACIL PHOSPHATASE YBJI-RELATED"/>
    <property type="match status" value="1"/>
</dbReference>
<dbReference type="SFLD" id="SFLDS00003">
    <property type="entry name" value="Haloacid_Dehalogenase"/>
    <property type="match status" value="1"/>
</dbReference>
<dbReference type="SFLD" id="SFLDG01140">
    <property type="entry name" value="C2.B:_Phosphomannomutase_and_P"/>
    <property type="match status" value="1"/>
</dbReference>
<organism evidence="1 2">
    <name type="scientific">Bifidobacterium bifidum (strain PRL2010)</name>
    <dbReference type="NCBI Taxonomy" id="702459"/>
    <lineage>
        <taxon>Bacteria</taxon>
        <taxon>Bacillati</taxon>
        <taxon>Actinomycetota</taxon>
        <taxon>Actinomycetes</taxon>
        <taxon>Bifidobacteriales</taxon>
        <taxon>Bifidobacteriaceae</taxon>
        <taxon>Bifidobacterium</taxon>
    </lineage>
</organism>
<dbReference type="AlphaFoldDB" id="A0A0H3EBG0"/>
<dbReference type="EC" id="3.1.3.23" evidence="1"/>
<dbReference type="Gene3D" id="3.40.50.1000">
    <property type="entry name" value="HAD superfamily/HAD-like"/>
    <property type="match status" value="1"/>
</dbReference>
<dbReference type="PANTHER" id="PTHR10000">
    <property type="entry name" value="PHOSPHOSERINE PHOSPHATASE"/>
    <property type="match status" value="1"/>
</dbReference>
<dbReference type="eggNOG" id="COG0561">
    <property type="taxonomic scope" value="Bacteria"/>
</dbReference>
<dbReference type="InterPro" id="IPR036412">
    <property type="entry name" value="HAD-like_sf"/>
</dbReference>
<gene>
    <name evidence="1" type="ordered locus">BBPR_1387</name>
</gene>
<dbReference type="OrthoDB" id="3180855at2"/>
<dbReference type="KEGG" id="bbp:BBPR_1387"/>
<dbReference type="RefSeq" id="WP_003819430.1">
    <property type="nucleotide sequence ID" value="NC_014638.1"/>
</dbReference>
<dbReference type="PATRIC" id="fig|702459.3.peg.1436"/>
<dbReference type="GO" id="GO:0000287">
    <property type="term" value="F:magnesium ion binding"/>
    <property type="evidence" value="ECO:0007669"/>
    <property type="project" value="TreeGrafter"/>
</dbReference>
<dbReference type="Gene3D" id="3.30.1240.10">
    <property type="match status" value="1"/>
</dbReference>
<accession>A0A0H3EBG0</accession>
<dbReference type="Proteomes" id="UP000002312">
    <property type="component" value="Chromosome"/>
</dbReference>
<protein>
    <submittedName>
        <fullName evidence="1">Hydrolase (HAD superfamily)</fullName>
        <ecNumber evidence="1">3.1.3.23</ecNumber>
    </submittedName>
</protein>
<sequence length="283" mass="31096">MTANDWTAICDKPRDIRLIVADMDGTLLDGDSNIPDDFWPLLDELHAKGVEFVPASGRQLATLRSMFADRVDGAMSYIAENGNVVVADDNVIDVHGVSWDITRTLIDLVDAAVASGSHDIGLVICGLNTAYIQRQDRPFVEECSKYYKALRIVDDLHEVLETEDETVLKLAIFDFGDAQGMAADLLGDVERTHQVVVSGAHWVDIMNPGTDKRQGVVALQRHLGVTPAQTAVFGDYLNDLQMLDAGEWSFAMANAHPDLKRAARYIAPANTEHGVLQVVRRLV</sequence>
<dbReference type="GO" id="GO:0050308">
    <property type="term" value="F:sugar-phosphatase activity"/>
    <property type="evidence" value="ECO:0007669"/>
    <property type="project" value="UniProtKB-EC"/>
</dbReference>